<evidence type="ECO:0000313" key="1">
    <source>
        <dbReference type="EMBL" id="OBZ65435.1"/>
    </source>
</evidence>
<protein>
    <submittedName>
        <fullName evidence="1">Uncharacterized protein</fullName>
    </submittedName>
</protein>
<dbReference type="AlphaFoldDB" id="A0A1C7LKY7"/>
<name>A0A1C7LKY7_GRIFR</name>
<proteinExistence type="predicted"/>
<gene>
    <name evidence="1" type="ORF">A0H81_14591</name>
</gene>
<dbReference type="Proteomes" id="UP000092993">
    <property type="component" value="Unassembled WGS sequence"/>
</dbReference>
<evidence type="ECO:0000313" key="2">
    <source>
        <dbReference type="Proteomes" id="UP000092993"/>
    </source>
</evidence>
<reference evidence="1 2" key="1">
    <citation type="submission" date="2016-03" db="EMBL/GenBank/DDBJ databases">
        <title>Whole genome sequencing of Grifola frondosa 9006-11.</title>
        <authorList>
            <person name="Min B."/>
            <person name="Park H."/>
            <person name="Kim J.-G."/>
            <person name="Cho H."/>
            <person name="Oh Y.-L."/>
            <person name="Kong W.-S."/>
            <person name="Choi I.-G."/>
        </authorList>
    </citation>
    <scope>NUCLEOTIDE SEQUENCE [LARGE SCALE GENOMIC DNA]</scope>
    <source>
        <strain evidence="1 2">9006-11</strain>
    </source>
</reference>
<keyword evidence="2" id="KW-1185">Reference proteome</keyword>
<comment type="caution">
    <text evidence="1">The sequence shown here is derived from an EMBL/GenBank/DDBJ whole genome shotgun (WGS) entry which is preliminary data.</text>
</comment>
<organism evidence="1 2">
    <name type="scientific">Grifola frondosa</name>
    <name type="common">Maitake</name>
    <name type="synonym">Polyporus frondosus</name>
    <dbReference type="NCBI Taxonomy" id="5627"/>
    <lineage>
        <taxon>Eukaryota</taxon>
        <taxon>Fungi</taxon>
        <taxon>Dikarya</taxon>
        <taxon>Basidiomycota</taxon>
        <taxon>Agaricomycotina</taxon>
        <taxon>Agaricomycetes</taxon>
        <taxon>Polyporales</taxon>
        <taxon>Grifolaceae</taxon>
        <taxon>Grifola</taxon>
    </lineage>
</organism>
<accession>A0A1C7LKY7</accession>
<dbReference type="EMBL" id="LUGG01000044">
    <property type="protein sequence ID" value="OBZ65435.1"/>
    <property type="molecule type" value="Genomic_DNA"/>
</dbReference>
<sequence length="68" mass="7715">MDVLAEPRELRDDRRVRARIGWVDRVGGNVAQTRLRCRMSGWAATGARRRVLDHGGGIPLEGWEMPMT</sequence>